<keyword evidence="3" id="KW-0547">Nucleotide-binding</keyword>
<keyword evidence="6 7" id="KW-0472">Membrane</keyword>
<dbReference type="PANTHER" id="PTHR43394:SF1">
    <property type="entry name" value="ATP-BINDING CASSETTE SUB-FAMILY B MEMBER 10, MITOCHONDRIAL"/>
    <property type="match status" value="1"/>
</dbReference>
<dbReference type="PROSITE" id="PS50929">
    <property type="entry name" value="ABC_TM1F"/>
    <property type="match status" value="1"/>
</dbReference>
<dbReference type="Gene3D" id="1.20.1560.10">
    <property type="entry name" value="ABC transporter type 1, transmembrane domain"/>
    <property type="match status" value="1"/>
</dbReference>
<dbReference type="GO" id="GO:0034775">
    <property type="term" value="P:glutathione transmembrane transport"/>
    <property type="evidence" value="ECO:0007669"/>
    <property type="project" value="InterPro"/>
</dbReference>
<dbReference type="SUPFAM" id="SSF52540">
    <property type="entry name" value="P-loop containing nucleoside triphosphate hydrolases"/>
    <property type="match status" value="1"/>
</dbReference>
<evidence type="ECO:0000256" key="1">
    <source>
        <dbReference type="ARBA" id="ARBA00004651"/>
    </source>
</evidence>
<feature type="domain" description="ABC transporter" evidence="8">
    <location>
        <begin position="345"/>
        <end position="563"/>
    </location>
</feature>
<evidence type="ECO:0000259" key="9">
    <source>
        <dbReference type="PROSITE" id="PS50929"/>
    </source>
</evidence>
<dbReference type="InterPro" id="IPR017871">
    <property type="entry name" value="ABC_transporter-like_CS"/>
</dbReference>
<dbReference type="RefSeq" id="WP_067644500.1">
    <property type="nucleotide sequence ID" value="NZ_CP015249.1"/>
</dbReference>
<dbReference type="InterPro" id="IPR011527">
    <property type="entry name" value="ABC1_TM_dom"/>
</dbReference>
<keyword evidence="2 7" id="KW-0812">Transmembrane</keyword>
<dbReference type="GO" id="GO:0005886">
    <property type="term" value="C:plasma membrane"/>
    <property type="evidence" value="ECO:0007669"/>
    <property type="project" value="UniProtKB-SubCell"/>
</dbReference>
<sequence length="563" mass="58495">MSGRSDPGSWSLQRLLRPHAGRFALAFVLGALTLLASLGLLALSGWFITAAAVAGTGVAAASFDIFRPGALIRLCAIVRTAGRYGERLLSHDVVLGVLADLRVRCYAVLARLAPEPLARWSEGELLQRVTADVDALDEAPLRAWLPLGWALLVLGVALVLVGSVSPVLLGAAWPWLVAAGIAVPLAAVHLAQRWAGRLAALAGRRRDRLVDLLRGLTTLCLCGAIASRREEWRHLDQAVIDGRFRQRLLEAGAQALVVLLVGLAGWSLLRAGDGPAVAAAVAAPWRVMTVLAALATLEAFVPAAAALHAWMHTRAAQERLAALEAAEPAVAFHGSIGTAATGGRLQVHGVVHRPAGRPTVIGPIDLAIAAGARVVLDGPSGAGKSTLLALLARTLDPAAGRLTLDGVPLADYTEAALRASVAVLPQRPHLFAMSLADNLRLGDSGIDDARLRSVLAAVALDGFLDGLPRGLETPLGEYGAGLSGGEARRVALAGVLLRGAPLVLLDEPFEGLDAATAARVATGIDRWVGEGTLVLVSHRPVAFARPAIRLHMVAGRLQAAGTS</sequence>
<dbReference type="InterPro" id="IPR014223">
    <property type="entry name" value="ABC_CydC/D"/>
</dbReference>
<organism evidence="10 11">
    <name type="scientific">Dokdonella koreensis DS-123</name>
    <dbReference type="NCBI Taxonomy" id="1300342"/>
    <lineage>
        <taxon>Bacteria</taxon>
        <taxon>Pseudomonadati</taxon>
        <taxon>Pseudomonadota</taxon>
        <taxon>Gammaproteobacteria</taxon>
        <taxon>Lysobacterales</taxon>
        <taxon>Rhodanobacteraceae</taxon>
        <taxon>Dokdonella</taxon>
    </lineage>
</organism>
<dbReference type="InterPro" id="IPR003439">
    <property type="entry name" value="ABC_transporter-like_ATP-bd"/>
</dbReference>
<dbReference type="InterPro" id="IPR027417">
    <property type="entry name" value="P-loop_NTPase"/>
</dbReference>
<dbReference type="PROSITE" id="PS50893">
    <property type="entry name" value="ABC_TRANSPORTER_2"/>
    <property type="match status" value="1"/>
</dbReference>
<accession>A0A160DRP9</accession>
<dbReference type="NCBIfam" id="TIGR02868">
    <property type="entry name" value="CydC"/>
    <property type="match status" value="1"/>
</dbReference>
<dbReference type="Pfam" id="PF00005">
    <property type="entry name" value="ABC_tran"/>
    <property type="match status" value="1"/>
</dbReference>
<dbReference type="GO" id="GO:0045454">
    <property type="term" value="P:cell redox homeostasis"/>
    <property type="evidence" value="ECO:0007669"/>
    <property type="project" value="InterPro"/>
</dbReference>
<feature type="domain" description="ABC transmembrane type-1" evidence="9">
    <location>
        <begin position="24"/>
        <end position="264"/>
    </location>
</feature>
<dbReference type="Proteomes" id="UP000076830">
    <property type="component" value="Chromosome"/>
</dbReference>
<evidence type="ECO:0000256" key="3">
    <source>
        <dbReference type="ARBA" id="ARBA00022741"/>
    </source>
</evidence>
<feature type="transmembrane region" description="Helical" evidence="7">
    <location>
        <begin position="46"/>
        <end position="66"/>
    </location>
</feature>
<evidence type="ECO:0000313" key="10">
    <source>
        <dbReference type="EMBL" id="ANB16878.1"/>
    </source>
</evidence>
<gene>
    <name evidence="10" type="ORF">I596_842</name>
</gene>
<keyword evidence="5 7" id="KW-1133">Transmembrane helix</keyword>
<evidence type="ECO:0000256" key="7">
    <source>
        <dbReference type="SAM" id="Phobius"/>
    </source>
</evidence>
<keyword evidence="11" id="KW-1185">Reference proteome</keyword>
<dbReference type="GO" id="GO:0016887">
    <property type="term" value="F:ATP hydrolysis activity"/>
    <property type="evidence" value="ECO:0007669"/>
    <property type="project" value="InterPro"/>
</dbReference>
<evidence type="ECO:0000256" key="2">
    <source>
        <dbReference type="ARBA" id="ARBA00022692"/>
    </source>
</evidence>
<dbReference type="OrthoDB" id="9802264at2"/>
<evidence type="ECO:0000259" key="8">
    <source>
        <dbReference type="PROSITE" id="PS50893"/>
    </source>
</evidence>
<dbReference type="Gene3D" id="3.40.50.300">
    <property type="entry name" value="P-loop containing nucleotide triphosphate hydrolases"/>
    <property type="match status" value="1"/>
</dbReference>
<evidence type="ECO:0000313" key="11">
    <source>
        <dbReference type="Proteomes" id="UP000076830"/>
    </source>
</evidence>
<protein>
    <submittedName>
        <fullName evidence="10">Transport ATP-binding protein CydC</fullName>
    </submittedName>
</protein>
<evidence type="ECO:0000256" key="4">
    <source>
        <dbReference type="ARBA" id="ARBA00022840"/>
    </source>
</evidence>
<dbReference type="GO" id="GO:0015421">
    <property type="term" value="F:ABC-type oligopeptide transporter activity"/>
    <property type="evidence" value="ECO:0007669"/>
    <property type="project" value="TreeGrafter"/>
</dbReference>
<name>A0A160DRP9_9GAMM</name>
<comment type="subcellular location">
    <subcellularLocation>
        <location evidence="1">Cell membrane</location>
        <topology evidence="1">Multi-pass membrane protein</topology>
    </subcellularLocation>
</comment>
<dbReference type="PANTHER" id="PTHR43394">
    <property type="entry name" value="ATP-DEPENDENT PERMEASE MDL1, MITOCHONDRIAL"/>
    <property type="match status" value="1"/>
</dbReference>
<dbReference type="EMBL" id="CP015249">
    <property type="protein sequence ID" value="ANB16878.1"/>
    <property type="molecule type" value="Genomic_DNA"/>
</dbReference>
<dbReference type="AlphaFoldDB" id="A0A160DRP9"/>
<feature type="transmembrane region" description="Helical" evidence="7">
    <location>
        <begin position="248"/>
        <end position="269"/>
    </location>
</feature>
<dbReference type="STRING" id="1300342.I596_842"/>
<evidence type="ECO:0000256" key="6">
    <source>
        <dbReference type="ARBA" id="ARBA00023136"/>
    </source>
</evidence>
<proteinExistence type="predicted"/>
<evidence type="ECO:0000256" key="5">
    <source>
        <dbReference type="ARBA" id="ARBA00022989"/>
    </source>
</evidence>
<keyword evidence="4 10" id="KW-0067">ATP-binding</keyword>
<dbReference type="PROSITE" id="PS00211">
    <property type="entry name" value="ABC_TRANSPORTER_1"/>
    <property type="match status" value="1"/>
</dbReference>
<dbReference type="SMART" id="SM00382">
    <property type="entry name" value="AAA"/>
    <property type="match status" value="1"/>
</dbReference>
<dbReference type="InterPro" id="IPR036640">
    <property type="entry name" value="ABC1_TM_sf"/>
</dbReference>
<feature type="transmembrane region" description="Helical" evidence="7">
    <location>
        <begin position="289"/>
        <end position="310"/>
    </location>
</feature>
<dbReference type="PATRIC" id="fig|1300342.3.peg.827"/>
<feature type="transmembrane region" description="Helical" evidence="7">
    <location>
        <begin position="149"/>
        <end position="169"/>
    </location>
</feature>
<feature type="transmembrane region" description="Helical" evidence="7">
    <location>
        <begin position="175"/>
        <end position="196"/>
    </location>
</feature>
<reference evidence="10 11" key="1">
    <citation type="submission" date="2016-04" db="EMBL/GenBank/DDBJ databases">
        <title>Complete genome sequence of Dokdonella koreensis DS-123T.</title>
        <authorList>
            <person name="Kim J.F."/>
            <person name="Lee H."/>
            <person name="Kwak M.-J."/>
        </authorList>
    </citation>
    <scope>NUCLEOTIDE SEQUENCE [LARGE SCALE GENOMIC DNA]</scope>
    <source>
        <strain evidence="10 11">DS-123</strain>
    </source>
</reference>
<dbReference type="InterPro" id="IPR003593">
    <property type="entry name" value="AAA+_ATPase"/>
</dbReference>
<dbReference type="GO" id="GO:0005524">
    <property type="term" value="F:ATP binding"/>
    <property type="evidence" value="ECO:0007669"/>
    <property type="project" value="UniProtKB-KW"/>
</dbReference>
<feature type="transmembrane region" description="Helical" evidence="7">
    <location>
        <begin position="20"/>
        <end position="40"/>
    </location>
</feature>
<dbReference type="KEGG" id="dko:I596_842"/>
<dbReference type="SUPFAM" id="SSF90123">
    <property type="entry name" value="ABC transporter transmembrane region"/>
    <property type="match status" value="1"/>
</dbReference>
<dbReference type="InterPro" id="IPR039421">
    <property type="entry name" value="Type_1_exporter"/>
</dbReference>